<dbReference type="EMBL" id="CP039396">
    <property type="protein sequence ID" value="QCD42798.1"/>
    <property type="molecule type" value="Genomic_DNA"/>
</dbReference>
<dbReference type="RefSeq" id="WP_128701851.1">
    <property type="nucleotide sequence ID" value="NZ_CP039396.1"/>
</dbReference>
<dbReference type="AlphaFoldDB" id="A0A4V1D3F2"/>
<reference evidence="2" key="1">
    <citation type="submission" date="2019-02" db="EMBL/GenBank/DDBJ databases">
        <title>Isolation and identification of novel species under the genus Muribaculum.</title>
        <authorList>
            <person name="Miyake S."/>
            <person name="Ding Y."/>
            <person name="Low A."/>
            <person name="Soh M."/>
            <person name="Seedorf H."/>
        </authorList>
    </citation>
    <scope>NUCLEOTIDE SEQUENCE [LARGE SCALE GENOMIC DNA]</scope>
    <source>
        <strain evidence="2">H5</strain>
    </source>
</reference>
<evidence type="ECO:0000313" key="2">
    <source>
        <dbReference type="Proteomes" id="UP000297149"/>
    </source>
</evidence>
<dbReference type="Proteomes" id="UP000297149">
    <property type="component" value="Chromosome"/>
</dbReference>
<sequence length="312" mass="35671">MSDNTNTLFNGKEVWWSDPENKTSGAYKVLEIKRNPDDPDEGLYDDTIVLISNGVSEAEVEAWELQDLGLRRKRIEEFVNRITAIAEDDDWSVHNHSENYDKVDLYLSKYSNADQDFGFYVECETGDADEFINAVEGYYNSYDPYEEAALWIDPDGHGKNGAPDDLKDLIADMEECKGNVKGLIDLLRQELKGIKIVKQTYHSQYSERVYNIRTEVIESIFYTIKDICEQTQTCSILWDDITGHENPDICYEKDSGPSSVLPDTIGLTDDDKGFYITFASYCDAPSSNDGENIYTETLIDILEYLENYRSTL</sequence>
<keyword evidence="2" id="KW-1185">Reference proteome</keyword>
<protein>
    <submittedName>
        <fullName evidence="1">Uncharacterized protein</fullName>
    </submittedName>
</protein>
<gene>
    <name evidence="1" type="ORF">E7747_11190</name>
</gene>
<evidence type="ECO:0000313" key="1">
    <source>
        <dbReference type="EMBL" id="QCD42798.1"/>
    </source>
</evidence>
<dbReference type="KEGG" id="ddb:E7747_11190"/>
<proteinExistence type="predicted"/>
<name>A0A4V1D3F2_9BACT</name>
<accession>A0A4V1D3F2</accession>
<organism evidence="1 2">
    <name type="scientific">Duncaniella dubosii</name>
    <dbReference type="NCBI Taxonomy" id="2518971"/>
    <lineage>
        <taxon>Bacteria</taxon>
        <taxon>Pseudomonadati</taxon>
        <taxon>Bacteroidota</taxon>
        <taxon>Bacteroidia</taxon>
        <taxon>Bacteroidales</taxon>
        <taxon>Muribaculaceae</taxon>
        <taxon>Duncaniella</taxon>
    </lineage>
</organism>